<keyword evidence="2" id="KW-1133">Transmembrane helix</keyword>
<feature type="transmembrane region" description="Helical" evidence="2">
    <location>
        <begin position="85"/>
        <end position="110"/>
    </location>
</feature>
<feature type="transmembrane region" description="Helical" evidence="2">
    <location>
        <begin position="163"/>
        <end position="186"/>
    </location>
</feature>
<feature type="transmembrane region" description="Helical" evidence="2">
    <location>
        <begin position="378"/>
        <end position="398"/>
    </location>
</feature>
<dbReference type="EMBL" id="JABBNB010000004">
    <property type="protein sequence ID" value="NMO00524.1"/>
    <property type="molecule type" value="Genomic_DNA"/>
</dbReference>
<dbReference type="InterPro" id="IPR045931">
    <property type="entry name" value="DUF6350"/>
</dbReference>
<name>A0A848KNA0_9ACTN</name>
<evidence type="ECO:0000313" key="3">
    <source>
        <dbReference type="EMBL" id="NMO00524.1"/>
    </source>
</evidence>
<evidence type="ECO:0000256" key="1">
    <source>
        <dbReference type="SAM" id="MobiDB-lite"/>
    </source>
</evidence>
<dbReference type="Pfam" id="PF19877">
    <property type="entry name" value="DUF6350"/>
    <property type="match status" value="1"/>
</dbReference>
<feature type="transmembrane region" description="Helical" evidence="2">
    <location>
        <begin position="38"/>
        <end position="65"/>
    </location>
</feature>
<organism evidence="3 4">
    <name type="scientific">Gordonia asplenii</name>
    <dbReference type="NCBI Taxonomy" id="2725283"/>
    <lineage>
        <taxon>Bacteria</taxon>
        <taxon>Bacillati</taxon>
        <taxon>Actinomycetota</taxon>
        <taxon>Actinomycetes</taxon>
        <taxon>Mycobacteriales</taxon>
        <taxon>Gordoniaceae</taxon>
        <taxon>Gordonia</taxon>
    </lineage>
</organism>
<sequence length="529" mass="54578">MASKSSESESESLATRLRQHRQNRRAQAMGSESSARELVMVAFGLPIIVMVALTLIVAVTILAAGGGFGGIGAAVGSAWLVVHQVPLTIAGVTLGALPALPTIVLVVLAAKSIAPAIGERRSIYELGALFAAAIGGPLLITALAMAVVMDGESVLPVQSPTPLAAFGATALVHGLATVIAVAGARWRDWAAARGLGARRTDDIARGARLGATAVLGLLGAVSAVIVVMLLVRFSAVANLIGEAHSADGYLGLVILSVFYLPNLAVAGASALVGADVTVGMASLNLLHAHGGAIPPLPLLAVLPDGELGGAGAVGFVVTAVVAGYVGMKCRDTDLRRNLRLVAIAGVSAASIMVLAVWISSGSLGELGSFGAPIPVAGMLTFAVITIPGVLIALVNTLLPASKAARASALSDAGVDDEEYGEEEYDEEAYGEDEPTDAYEYDDAAEYDVAAEPGDAEYNEYYVDDFDPDDFDPDGYRPGYDDAEVTARIVDDDGTANSRRRVGGRGMTREDYEDAEYLDEDETEVTGRWS</sequence>
<accession>A0A848KNA0</accession>
<proteinExistence type="predicted"/>
<dbReference type="AlphaFoldDB" id="A0A848KNA0"/>
<gene>
    <name evidence="3" type="ORF">HH308_04760</name>
</gene>
<dbReference type="RefSeq" id="WP_170193039.1">
    <property type="nucleotide sequence ID" value="NZ_JABBNB010000004.1"/>
</dbReference>
<feature type="region of interest" description="Disordered" evidence="1">
    <location>
        <begin position="491"/>
        <end position="529"/>
    </location>
</feature>
<feature type="transmembrane region" description="Helical" evidence="2">
    <location>
        <begin position="249"/>
        <end position="272"/>
    </location>
</feature>
<feature type="transmembrane region" description="Helical" evidence="2">
    <location>
        <begin position="308"/>
        <end position="326"/>
    </location>
</feature>
<feature type="transmembrane region" description="Helical" evidence="2">
    <location>
        <begin position="338"/>
        <end position="358"/>
    </location>
</feature>
<evidence type="ECO:0000313" key="4">
    <source>
        <dbReference type="Proteomes" id="UP000550729"/>
    </source>
</evidence>
<dbReference type="Proteomes" id="UP000550729">
    <property type="component" value="Unassembled WGS sequence"/>
</dbReference>
<feature type="compositionally biased region" description="Acidic residues" evidence="1">
    <location>
        <begin position="413"/>
        <end position="433"/>
    </location>
</feature>
<feature type="compositionally biased region" description="Acidic residues" evidence="1">
    <location>
        <begin position="510"/>
        <end position="523"/>
    </location>
</feature>
<protein>
    <submittedName>
        <fullName evidence="3">Uncharacterized protein</fullName>
    </submittedName>
</protein>
<keyword evidence="2" id="KW-0472">Membrane</keyword>
<evidence type="ECO:0000256" key="2">
    <source>
        <dbReference type="SAM" id="Phobius"/>
    </source>
</evidence>
<feature type="transmembrane region" description="Helical" evidence="2">
    <location>
        <begin position="122"/>
        <end position="148"/>
    </location>
</feature>
<feature type="region of interest" description="Disordered" evidence="1">
    <location>
        <begin position="1"/>
        <end position="29"/>
    </location>
</feature>
<keyword evidence="2" id="KW-0812">Transmembrane</keyword>
<feature type="region of interest" description="Disordered" evidence="1">
    <location>
        <begin position="409"/>
        <end position="433"/>
    </location>
</feature>
<feature type="transmembrane region" description="Helical" evidence="2">
    <location>
        <begin position="284"/>
        <end position="302"/>
    </location>
</feature>
<keyword evidence="4" id="KW-1185">Reference proteome</keyword>
<feature type="transmembrane region" description="Helical" evidence="2">
    <location>
        <begin position="207"/>
        <end position="229"/>
    </location>
</feature>
<comment type="caution">
    <text evidence="3">The sequence shown here is derived from an EMBL/GenBank/DDBJ whole genome shotgun (WGS) entry which is preliminary data.</text>
</comment>
<reference evidence="3 4" key="1">
    <citation type="submission" date="2020-04" db="EMBL/GenBank/DDBJ databases">
        <title>Gordonia sp. nov. TBRC 11910.</title>
        <authorList>
            <person name="Suriyachadkun C."/>
        </authorList>
    </citation>
    <scope>NUCLEOTIDE SEQUENCE [LARGE SCALE GENOMIC DNA]</scope>
    <source>
        <strain evidence="3 4">TBRC 11910</strain>
    </source>
</reference>